<dbReference type="EMBL" id="JBBCAQ010000002">
    <property type="protein sequence ID" value="KAK7605473.1"/>
    <property type="molecule type" value="Genomic_DNA"/>
</dbReference>
<dbReference type="Pfam" id="PF21240">
    <property type="entry name" value="Nup98_GLEBS"/>
    <property type="match status" value="1"/>
</dbReference>
<keyword evidence="13" id="KW-1185">Reference proteome</keyword>
<dbReference type="PANTHER" id="PTHR23198:SF6">
    <property type="entry name" value="NUCLEAR PORE COMPLEX PROTEIN NUP98-NUP96"/>
    <property type="match status" value="1"/>
</dbReference>
<gene>
    <name evidence="12" type="ORF">V9T40_007331</name>
</gene>
<dbReference type="AlphaFoldDB" id="A0AAN9TW74"/>
<evidence type="ECO:0000256" key="3">
    <source>
        <dbReference type="ARBA" id="ARBA00008926"/>
    </source>
</evidence>
<keyword evidence="9" id="KW-0906">Nuclear pore complex</keyword>
<evidence type="ECO:0000256" key="8">
    <source>
        <dbReference type="ARBA" id="ARBA00023010"/>
    </source>
</evidence>
<keyword evidence="5" id="KW-0813">Transport</keyword>
<organism evidence="12 13">
    <name type="scientific">Parthenolecanium corni</name>
    <dbReference type="NCBI Taxonomy" id="536013"/>
    <lineage>
        <taxon>Eukaryota</taxon>
        <taxon>Metazoa</taxon>
        <taxon>Ecdysozoa</taxon>
        <taxon>Arthropoda</taxon>
        <taxon>Hexapoda</taxon>
        <taxon>Insecta</taxon>
        <taxon>Pterygota</taxon>
        <taxon>Neoptera</taxon>
        <taxon>Paraneoptera</taxon>
        <taxon>Hemiptera</taxon>
        <taxon>Sternorrhyncha</taxon>
        <taxon>Coccoidea</taxon>
        <taxon>Coccidae</taxon>
        <taxon>Parthenolecanium</taxon>
    </lineage>
</organism>
<dbReference type="Gene3D" id="1.10.10.2360">
    <property type="match status" value="1"/>
</dbReference>
<proteinExistence type="inferred from homology"/>
<comment type="similarity">
    <text evidence="3">Belongs to the nucleoporin GLFG family.</text>
</comment>
<accession>A0AAN9TW74</accession>
<evidence type="ECO:0000256" key="5">
    <source>
        <dbReference type="ARBA" id="ARBA00022448"/>
    </source>
</evidence>
<reference evidence="12 13" key="1">
    <citation type="submission" date="2024-03" db="EMBL/GenBank/DDBJ databases">
        <title>Adaptation during the transition from Ophiocordyceps entomopathogen to insect associate is accompanied by gene loss and intensified selection.</title>
        <authorList>
            <person name="Ward C.M."/>
            <person name="Onetto C.A."/>
            <person name="Borneman A.R."/>
        </authorList>
    </citation>
    <scope>NUCLEOTIDE SEQUENCE [LARGE SCALE GENOMIC DNA]</scope>
    <source>
        <strain evidence="12">AWRI1</strain>
        <tissue evidence="12">Single Adult Female</tissue>
    </source>
</reference>
<feature type="region of interest" description="Disordered" evidence="11">
    <location>
        <begin position="285"/>
        <end position="353"/>
    </location>
</feature>
<dbReference type="GO" id="GO:0006606">
    <property type="term" value="P:protein import into nucleus"/>
    <property type="evidence" value="ECO:0007669"/>
    <property type="project" value="UniProtKB-ARBA"/>
</dbReference>
<dbReference type="GO" id="GO:0005643">
    <property type="term" value="C:nuclear pore"/>
    <property type="evidence" value="ECO:0007669"/>
    <property type="project" value="UniProtKB-SubCell"/>
</dbReference>
<dbReference type="GO" id="GO:0051028">
    <property type="term" value="P:mRNA transport"/>
    <property type="evidence" value="ECO:0007669"/>
    <property type="project" value="UniProtKB-KW"/>
</dbReference>
<name>A0AAN9TW74_9HEMI</name>
<dbReference type="FunFam" id="1.10.10.2360:FF:000001">
    <property type="entry name" value="Nuclear pore complex protein Nup98-Nup96"/>
    <property type="match status" value="1"/>
</dbReference>
<evidence type="ECO:0000313" key="13">
    <source>
        <dbReference type="Proteomes" id="UP001367676"/>
    </source>
</evidence>
<dbReference type="InterPro" id="IPR037665">
    <property type="entry name" value="Nucleoporin_S59-like"/>
</dbReference>
<keyword evidence="8" id="KW-0811">Translocation</keyword>
<dbReference type="PANTHER" id="PTHR23198">
    <property type="entry name" value="NUCLEOPORIN"/>
    <property type="match status" value="1"/>
</dbReference>
<evidence type="ECO:0000256" key="2">
    <source>
        <dbReference type="ARBA" id="ARBA00004620"/>
    </source>
</evidence>
<evidence type="ECO:0000256" key="6">
    <source>
        <dbReference type="ARBA" id="ARBA00022816"/>
    </source>
</evidence>
<dbReference type="Proteomes" id="UP001367676">
    <property type="component" value="Unassembled WGS sequence"/>
</dbReference>
<evidence type="ECO:0000313" key="12">
    <source>
        <dbReference type="EMBL" id="KAK7605473.1"/>
    </source>
</evidence>
<feature type="compositionally biased region" description="Acidic residues" evidence="11">
    <location>
        <begin position="543"/>
        <end position="552"/>
    </location>
</feature>
<comment type="subcellular location">
    <subcellularLocation>
        <location evidence="2">Nucleus membrane</location>
        <topology evidence="2">Peripheral membrane protein</topology>
        <orientation evidence="2">Nucleoplasmic side</orientation>
    </subcellularLocation>
    <subcellularLocation>
        <location evidence="1">Nucleus</location>
        <location evidence="1">Nuclear pore complex</location>
    </subcellularLocation>
</comment>
<keyword evidence="10" id="KW-0539">Nucleus</keyword>
<dbReference type="GO" id="GO:0031965">
    <property type="term" value="C:nuclear membrane"/>
    <property type="evidence" value="ECO:0007669"/>
    <property type="project" value="UniProtKB-SubCell"/>
</dbReference>
<feature type="compositionally biased region" description="Polar residues" evidence="11">
    <location>
        <begin position="324"/>
        <end position="337"/>
    </location>
</feature>
<evidence type="ECO:0000256" key="7">
    <source>
        <dbReference type="ARBA" id="ARBA00022927"/>
    </source>
</evidence>
<feature type="region of interest" description="Disordered" evidence="11">
    <location>
        <begin position="515"/>
        <end position="552"/>
    </location>
</feature>
<keyword evidence="6" id="KW-0509">mRNA transport</keyword>
<evidence type="ECO:0000256" key="9">
    <source>
        <dbReference type="ARBA" id="ARBA00023132"/>
    </source>
</evidence>
<keyword evidence="7" id="KW-0653">Protein transport</keyword>
<sequence length="552" mass="61390">MFKNVNYHANAKRPLGTTDTSVFQAQFGSALHGFTANEAMFGYIQPGFISTRPFGIGHGVNNIDNSFVPARPSNWFDKKNSHFSSGDSQKTFGTSVRFQPSLLTEVAVNNTYVNNRYQVITIMPEYRDKSFEELRFEDYIANRHRAQQVHSGQFVRPDFVQNEVPFFDTLLRNRSSAFQGQFYPSEGLSGCSNVSDNITNKYNEPSPLTNPNVLLEYLLNHVKNRLNVQLISDKTRNTCEKLTTKLAEYTEKTLETLMVVVLEDILTTIKEKSQINVSSTLFTAPRAAEGEPVSETGSVANRKATTKSSQRSAKKIESRIIADANSSSNCPRSTQPSKTEKTLESEDDACSDTSSVTEDWCCVSQHQTASRKLRDRPQCSECRCEARKKPTSRCNAIAAVAANGGGHSRTSGLRKSSQGDCCPKEIAVRRTCSSKCAKGKWTPSKGTSRRCQMAKRITHRCYDDEFYIRQRLKNVSVDTDDGEEGAKGTDSVHKEKLTVRCKAALEDDFHATGGETIHTVVGDEDEEKDARLPLTTDARSVDGTDESDFSSV</sequence>
<comment type="caution">
    <text evidence="12">The sequence shown here is derived from an EMBL/GenBank/DDBJ whole genome shotgun (WGS) entry which is preliminary data.</text>
</comment>
<evidence type="ECO:0000256" key="1">
    <source>
        <dbReference type="ARBA" id="ARBA00004567"/>
    </source>
</evidence>
<evidence type="ECO:0000256" key="10">
    <source>
        <dbReference type="ARBA" id="ARBA00023242"/>
    </source>
</evidence>
<protein>
    <recommendedName>
        <fullName evidence="4">Nuclear pore complex protein Nup98-Nup96</fullName>
    </recommendedName>
</protein>
<evidence type="ECO:0000256" key="11">
    <source>
        <dbReference type="SAM" id="MobiDB-lite"/>
    </source>
</evidence>
<evidence type="ECO:0000256" key="4">
    <source>
        <dbReference type="ARBA" id="ARBA00013472"/>
    </source>
</evidence>